<comment type="caution">
    <text evidence="9">The sequence shown here is derived from an EMBL/GenBank/DDBJ whole genome shotgun (WGS) entry which is preliminary data.</text>
</comment>
<protein>
    <submittedName>
        <fullName evidence="9">Molecular chaperone DnaJ</fullName>
        <ecNumber evidence="10">1.8.4.-</ecNumber>
    </submittedName>
</protein>
<feature type="domain" description="CR-type" evidence="8">
    <location>
        <begin position="138"/>
        <end position="219"/>
    </location>
</feature>
<dbReference type="PRINTS" id="PR00625">
    <property type="entry name" value="JDOMAIN"/>
</dbReference>
<dbReference type="SMART" id="SM00271">
    <property type="entry name" value="DnaJ"/>
    <property type="match status" value="1"/>
</dbReference>
<feature type="zinc finger region" description="CR-type" evidence="6">
    <location>
        <begin position="138"/>
        <end position="219"/>
    </location>
</feature>
<reference evidence="10" key="3">
    <citation type="submission" date="2021-05" db="EMBL/GenBank/DDBJ databases">
        <title>Protein family content uncovers lineage relationships and bacterial pathway maintenance mechanisms in DPANN archaea.</title>
        <authorList>
            <person name="Castelle C.J."/>
            <person name="Meheust R."/>
            <person name="Jaffe A.L."/>
            <person name="Seitz K."/>
            <person name="Gong X."/>
            <person name="Baker B.J."/>
            <person name="Banfield J.F."/>
        </authorList>
    </citation>
    <scope>NUCLEOTIDE SEQUENCE</scope>
    <source>
        <strain evidence="10">RIFCSPLOWO2_01_FULL_43_13</strain>
    </source>
</reference>
<keyword evidence="3 6" id="KW-0863">Zinc-finger</keyword>
<dbReference type="EMBL" id="DUFW01000077">
    <property type="protein sequence ID" value="HIH21857.1"/>
    <property type="molecule type" value="Genomic_DNA"/>
</dbReference>
<dbReference type="Pfam" id="PF01556">
    <property type="entry name" value="DnaJ_C"/>
    <property type="match status" value="1"/>
</dbReference>
<evidence type="ECO:0000259" key="8">
    <source>
        <dbReference type="PROSITE" id="PS51188"/>
    </source>
</evidence>
<dbReference type="InterPro" id="IPR001623">
    <property type="entry name" value="DnaJ_domain"/>
</dbReference>
<dbReference type="EC" id="1.8.4.-" evidence="10"/>
<evidence type="ECO:0000313" key="9">
    <source>
        <dbReference type="EMBL" id="HIH21857.1"/>
    </source>
</evidence>
<dbReference type="AlphaFoldDB" id="A0A7J4K135"/>
<organism evidence="9 11">
    <name type="scientific">Candidatus Iainarchaeum sp</name>
    <dbReference type="NCBI Taxonomy" id="3101447"/>
    <lineage>
        <taxon>Archaea</taxon>
        <taxon>Candidatus Iainarchaeota</taxon>
        <taxon>Candidatus Iainarchaeia</taxon>
        <taxon>Candidatus Iainarchaeales</taxon>
        <taxon>Candidatus Iainarchaeaceae</taxon>
        <taxon>Candidatus Iainarchaeum</taxon>
    </lineage>
</organism>
<sequence length="377" mass="41886">MPEKRDYYETLGLGRNATPEQVKQAYKELAKKYHPDINKEPGAEEKFKEVLEAYTILSDSQKRSAYDNYGFESPEFAGFDINDFIRRGGAHFDFSDLFGDLGFDPFEQSFKVERKQASQRGADLKTELEIELEEAATGTEKTIEIAKTEKCSECEGTGSRDKELSKCSACNGRGMVERTQRTVFGIFSTRTTCPKCQGSGIAIKNPCRKCNGSGQMRVKKRISVKIPAGIDSGNHLRLKGEGNTGLKGGMHGDLYVVVLVKPHKIFKRGASDLFLEMPISFTEAALGSELEVPTISGKKAMLKVPAGTQTDTIFKLKGLGVKEINSSRIGDLYVKAIVKTPASLSKKQKELFEELSRLDGFKEREGFFSGFKRKFSK</sequence>
<gene>
    <name evidence="9" type="primary">dnaJ</name>
    <name evidence="9" type="ORF">HA222_04345</name>
    <name evidence="10" type="ORF">J4478_02990</name>
</gene>
<evidence type="ECO:0000256" key="4">
    <source>
        <dbReference type="ARBA" id="ARBA00022833"/>
    </source>
</evidence>
<dbReference type="CDD" id="cd06257">
    <property type="entry name" value="DnaJ"/>
    <property type="match status" value="1"/>
</dbReference>
<feature type="domain" description="J" evidence="7">
    <location>
        <begin position="6"/>
        <end position="70"/>
    </location>
</feature>
<dbReference type="HAMAP" id="MF_01152">
    <property type="entry name" value="DnaJ"/>
    <property type="match status" value="1"/>
</dbReference>
<dbReference type="InterPro" id="IPR036869">
    <property type="entry name" value="J_dom_sf"/>
</dbReference>
<dbReference type="GO" id="GO:0008270">
    <property type="term" value="F:zinc ion binding"/>
    <property type="evidence" value="ECO:0007669"/>
    <property type="project" value="UniProtKB-KW"/>
</dbReference>
<evidence type="ECO:0000259" key="7">
    <source>
        <dbReference type="PROSITE" id="PS50076"/>
    </source>
</evidence>
<dbReference type="GO" id="GO:0005737">
    <property type="term" value="C:cytoplasm"/>
    <property type="evidence" value="ECO:0007669"/>
    <property type="project" value="TreeGrafter"/>
</dbReference>
<dbReference type="InterPro" id="IPR008971">
    <property type="entry name" value="HSP40/DnaJ_pept-bd"/>
</dbReference>
<keyword evidence="4 6" id="KW-0862">Zinc</keyword>
<dbReference type="SUPFAM" id="SSF46565">
    <property type="entry name" value="Chaperone J-domain"/>
    <property type="match status" value="1"/>
</dbReference>
<dbReference type="GO" id="GO:0042026">
    <property type="term" value="P:protein refolding"/>
    <property type="evidence" value="ECO:0007669"/>
    <property type="project" value="TreeGrafter"/>
</dbReference>
<dbReference type="FunFam" id="2.10.230.10:FF:000002">
    <property type="entry name" value="Molecular chaperone DnaJ"/>
    <property type="match status" value="1"/>
</dbReference>
<dbReference type="GO" id="GO:0016491">
    <property type="term" value="F:oxidoreductase activity"/>
    <property type="evidence" value="ECO:0007669"/>
    <property type="project" value="UniProtKB-KW"/>
</dbReference>
<dbReference type="Proteomes" id="UP000590964">
    <property type="component" value="Unassembled WGS sequence"/>
</dbReference>
<dbReference type="NCBIfam" id="NF008035">
    <property type="entry name" value="PRK10767.1"/>
    <property type="match status" value="1"/>
</dbReference>
<keyword evidence="2" id="KW-0677">Repeat</keyword>
<dbReference type="GO" id="GO:0005524">
    <property type="term" value="F:ATP binding"/>
    <property type="evidence" value="ECO:0007669"/>
    <property type="project" value="InterPro"/>
</dbReference>
<dbReference type="SUPFAM" id="SSF49493">
    <property type="entry name" value="HSP40/DnaJ peptide-binding domain"/>
    <property type="match status" value="2"/>
</dbReference>
<dbReference type="PROSITE" id="PS51188">
    <property type="entry name" value="ZF_CR"/>
    <property type="match status" value="1"/>
</dbReference>
<keyword evidence="1 6" id="KW-0479">Metal-binding</keyword>
<dbReference type="Pfam" id="PF00684">
    <property type="entry name" value="DnaJ_CXXCXGXG"/>
    <property type="match status" value="1"/>
</dbReference>
<name>A0A7J4K135_9ARCH</name>
<evidence type="ECO:0000256" key="2">
    <source>
        <dbReference type="ARBA" id="ARBA00022737"/>
    </source>
</evidence>
<accession>A0A7J4K135</accession>
<dbReference type="GO" id="GO:0051082">
    <property type="term" value="F:unfolded protein binding"/>
    <property type="evidence" value="ECO:0007669"/>
    <property type="project" value="InterPro"/>
</dbReference>
<dbReference type="SUPFAM" id="SSF57938">
    <property type="entry name" value="DnaJ/Hsp40 cysteine-rich domain"/>
    <property type="match status" value="1"/>
</dbReference>
<evidence type="ECO:0000313" key="11">
    <source>
        <dbReference type="Proteomes" id="UP000590964"/>
    </source>
</evidence>
<evidence type="ECO:0000256" key="6">
    <source>
        <dbReference type="PROSITE-ProRule" id="PRU00546"/>
    </source>
</evidence>
<reference evidence="10" key="2">
    <citation type="submission" date="2021-03" db="EMBL/GenBank/DDBJ databases">
        <authorList>
            <person name="Jaffe A."/>
        </authorList>
    </citation>
    <scope>NUCLEOTIDE SEQUENCE</scope>
    <source>
        <strain evidence="10">RIFCSPLOWO2_01_FULL_43_13</strain>
    </source>
</reference>
<proteinExistence type="inferred from homology"/>
<dbReference type="InterPro" id="IPR002939">
    <property type="entry name" value="DnaJ_C"/>
</dbReference>
<dbReference type="InterPro" id="IPR001305">
    <property type="entry name" value="HSP_DnaJ_Cys-rich_dom"/>
</dbReference>
<dbReference type="PANTHER" id="PTHR43096:SF52">
    <property type="entry name" value="DNAJ HOMOLOG 1, MITOCHONDRIAL-RELATED"/>
    <property type="match status" value="1"/>
</dbReference>
<dbReference type="CDD" id="cd10719">
    <property type="entry name" value="DnaJ_zf"/>
    <property type="match status" value="1"/>
</dbReference>
<reference evidence="11" key="1">
    <citation type="journal article" date="2020" name="bioRxiv">
        <title>A rank-normalized archaeal taxonomy based on genome phylogeny resolves widespread incomplete and uneven classifications.</title>
        <authorList>
            <person name="Rinke C."/>
            <person name="Chuvochina M."/>
            <person name="Mussig A.J."/>
            <person name="Chaumeil P.-A."/>
            <person name="Waite D.W."/>
            <person name="Whitman W.B."/>
            <person name="Parks D.H."/>
            <person name="Hugenholtz P."/>
        </authorList>
    </citation>
    <scope>NUCLEOTIDE SEQUENCE [LARGE SCALE GENOMIC DNA]</scope>
</reference>
<keyword evidence="10" id="KW-0560">Oxidoreductase</keyword>
<keyword evidence="5" id="KW-0143">Chaperone</keyword>
<dbReference type="GO" id="GO:0031072">
    <property type="term" value="F:heat shock protein binding"/>
    <property type="evidence" value="ECO:0007669"/>
    <property type="project" value="InterPro"/>
</dbReference>
<dbReference type="CDD" id="cd10747">
    <property type="entry name" value="DnaJ_C"/>
    <property type="match status" value="1"/>
</dbReference>
<evidence type="ECO:0000313" key="10">
    <source>
        <dbReference type="EMBL" id="MBS3058343.1"/>
    </source>
</evidence>
<dbReference type="PANTHER" id="PTHR43096">
    <property type="entry name" value="DNAJ HOMOLOG 1, MITOCHONDRIAL-RELATED"/>
    <property type="match status" value="1"/>
</dbReference>
<dbReference type="InterPro" id="IPR036410">
    <property type="entry name" value="HSP_DnaJ_Cys-rich_dom_sf"/>
</dbReference>
<dbReference type="InterPro" id="IPR012724">
    <property type="entry name" value="DnaJ"/>
</dbReference>
<dbReference type="Gene3D" id="2.60.260.20">
    <property type="entry name" value="Urease metallochaperone UreE, N-terminal domain"/>
    <property type="match status" value="2"/>
</dbReference>
<dbReference type="Proteomes" id="UP000680185">
    <property type="component" value="Unassembled WGS sequence"/>
</dbReference>
<evidence type="ECO:0000256" key="1">
    <source>
        <dbReference type="ARBA" id="ARBA00022723"/>
    </source>
</evidence>
<evidence type="ECO:0000256" key="3">
    <source>
        <dbReference type="ARBA" id="ARBA00022771"/>
    </source>
</evidence>
<dbReference type="Gene3D" id="6.20.20.10">
    <property type="match status" value="2"/>
</dbReference>
<dbReference type="GO" id="GO:0009408">
    <property type="term" value="P:response to heat"/>
    <property type="evidence" value="ECO:0007669"/>
    <property type="project" value="InterPro"/>
</dbReference>
<dbReference type="NCBIfam" id="TIGR02349">
    <property type="entry name" value="DnaJ_bact"/>
    <property type="match status" value="1"/>
</dbReference>
<dbReference type="Gene3D" id="1.10.287.110">
    <property type="entry name" value="DnaJ domain"/>
    <property type="match status" value="1"/>
</dbReference>
<evidence type="ECO:0000256" key="5">
    <source>
        <dbReference type="ARBA" id="ARBA00023186"/>
    </source>
</evidence>
<dbReference type="PROSITE" id="PS50076">
    <property type="entry name" value="DNAJ_2"/>
    <property type="match status" value="1"/>
</dbReference>
<dbReference type="EMBL" id="JAGVWB010000019">
    <property type="protein sequence ID" value="MBS3058343.1"/>
    <property type="molecule type" value="Genomic_DNA"/>
</dbReference>
<dbReference type="FunFam" id="2.60.260.20:FF:000005">
    <property type="entry name" value="Chaperone protein dnaJ 1, mitochondrial"/>
    <property type="match status" value="1"/>
</dbReference>
<dbReference type="Pfam" id="PF00226">
    <property type="entry name" value="DnaJ"/>
    <property type="match status" value="1"/>
</dbReference>